<dbReference type="EMBL" id="JAGSXH010000013">
    <property type="protein sequence ID" value="MBS2962629.1"/>
    <property type="molecule type" value="Genomic_DNA"/>
</dbReference>
<dbReference type="AlphaFoldDB" id="A0A8J7WNE5"/>
<dbReference type="Proteomes" id="UP000677913">
    <property type="component" value="Unassembled WGS sequence"/>
</dbReference>
<dbReference type="CDD" id="cd00093">
    <property type="entry name" value="HTH_XRE"/>
    <property type="match status" value="1"/>
</dbReference>
<protein>
    <submittedName>
        <fullName evidence="3">Helix-turn-helix transcriptional regulator</fullName>
    </submittedName>
</protein>
<proteinExistence type="predicted"/>
<dbReference type="SUPFAM" id="SSF47413">
    <property type="entry name" value="lambda repressor-like DNA-binding domains"/>
    <property type="match status" value="1"/>
</dbReference>
<feature type="region of interest" description="Disordered" evidence="1">
    <location>
        <begin position="152"/>
        <end position="196"/>
    </location>
</feature>
<dbReference type="Gene3D" id="1.10.260.40">
    <property type="entry name" value="lambda repressor-like DNA-binding domains"/>
    <property type="match status" value="1"/>
</dbReference>
<dbReference type="InterPro" id="IPR001387">
    <property type="entry name" value="Cro/C1-type_HTH"/>
</dbReference>
<evidence type="ECO:0000256" key="1">
    <source>
        <dbReference type="SAM" id="MobiDB-lite"/>
    </source>
</evidence>
<dbReference type="PROSITE" id="PS50943">
    <property type="entry name" value="HTH_CROC1"/>
    <property type="match status" value="1"/>
</dbReference>
<dbReference type="InterPro" id="IPR010982">
    <property type="entry name" value="Lambda_DNA-bd_dom_sf"/>
</dbReference>
<evidence type="ECO:0000313" key="4">
    <source>
        <dbReference type="Proteomes" id="UP000677913"/>
    </source>
</evidence>
<feature type="domain" description="HTH cro/C1-type" evidence="2">
    <location>
        <begin position="12"/>
        <end position="67"/>
    </location>
</feature>
<sequence length="196" mass="21421">MAYDYERLARAIRDARSRLRLSQEALAERAGVYVSTVQNLEGRRTPKQWPTSAGAIEAALGKPEGWARAVAEGREPPADTQAAQGAVTGRGRRGLIDPDSPDPVIRELSTGPVAGGDEFREQLIRLYLDDVAEGERRMRERAAARALRLAAASLGPSAAEAEEQRKLDRLEEIEREIEAEDKAKNSDMTGGSRELA</sequence>
<dbReference type="GO" id="GO:0003677">
    <property type="term" value="F:DNA binding"/>
    <property type="evidence" value="ECO:0007669"/>
    <property type="project" value="InterPro"/>
</dbReference>
<evidence type="ECO:0000259" key="2">
    <source>
        <dbReference type="PROSITE" id="PS50943"/>
    </source>
</evidence>
<feature type="compositionally biased region" description="Basic and acidic residues" evidence="1">
    <location>
        <begin position="162"/>
        <end position="172"/>
    </location>
</feature>
<comment type="caution">
    <text evidence="3">The sequence shown here is derived from an EMBL/GenBank/DDBJ whole genome shotgun (WGS) entry which is preliminary data.</text>
</comment>
<feature type="region of interest" description="Disordered" evidence="1">
    <location>
        <begin position="73"/>
        <end position="113"/>
    </location>
</feature>
<gene>
    <name evidence="3" type="ORF">KGA66_06190</name>
</gene>
<keyword evidence="4" id="KW-1185">Reference proteome</keyword>
<evidence type="ECO:0000313" key="3">
    <source>
        <dbReference type="EMBL" id="MBS2962629.1"/>
    </source>
</evidence>
<name>A0A8J7WNE5_9ACTN</name>
<accession>A0A8J7WNE5</accession>
<organism evidence="3 4">
    <name type="scientific">Actinocrinis puniceicyclus</name>
    <dbReference type="NCBI Taxonomy" id="977794"/>
    <lineage>
        <taxon>Bacteria</taxon>
        <taxon>Bacillati</taxon>
        <taxon>Actinomycetota</taxon>
        <taxon>Actinomycetes</taxon>
        <taxon>Catenulisporales</taxon>
        <taxon>Actinospicaceae</taxon>
        <taxon>Actinocrinis</taxon>
    </lineage>
</organism>
<reference evidence="3" key="1">
    <citation type="submission" date="2021-04" db="EMBL/GenBank/DDBJ databases">
        <title>Genome based classification of Actinospica acidithermotolerans sp. nov., an actinobacterium isolated from an Indonesian hot spring.</title>
        <authorList>
            <person name="Kusuma A.B."/>
            <person name="Putra K.E."/>
            <person name="Nafisah S."/>
            <person name="Loh J."/>
            <person name="Nouioui I."/>
            <person name="Goodfellow M."/>
        </authorList>
    </citation>
    <scope>NUCLEOTIDE SEQUENCE</scope>
    <source>
        <strain evidence="3">DSM 45618</strain>
    </source>
</reference>
<dbReference type="RefSeq" id="WP_211465500.1">
    <property type="nucleotide sequence ID" value="NZ_JAGSXH010000013.1"/>
</dbReference>